<gene>
    <name evidence="3" type="ORF">RE6C_02855</name>
</gene>
<organism evidence="3 4">
    <name type="scientific">Rhodopirellula europaea 6C</name>
    <dbReference type="NCBI Taxonomy" id="1263867"/>
    <lineage>
        <taxon>Bacteria</taxon>
        <taxon>Pseudomonadati</taxon>
        <taxon>Planctomycetota</taxon>
        <taxon>Planctomycetia</taxon>
        <taxon>Pirellulales</taxon>
        <taxon>Pirellulaceae</taxon>
        <taxon>Rhodopirellula</taxon>
    </lineage>
</organism>
<dbReference type="AlphaFoldDB" id="M2AHA9"/>
<evidence type="ECO:0000256" key="1">
    <source>
        <dbReference type="SAM" id="Coils"/>
    </source>
</evidence>
<protein>
    <submittedName>
        <fullName evidence="3">Uncharacterized protein</fullName>
    </submittedName>
</protein>
<keyword evidence="2" id="KW-1133">Transmembrane helix</keyword>
<evidence type="ECO:0000256" key="2">
    <source>
        <dbReference type="SAM" id="Phobius"/>
    </source>
</evidence>
<dbReference type="Proteomes" id="UP000011529">
    <property type="component" value="Unassembled WGS sequence"/>
</dbReference>
<reference evidence="3" key="1">
    <citation type="submission" date="2012-11" db="EMBL/GenBank/DDBJ databases">
        <title>Permanent draft genomes of Rhodopirellula europaea strain SH398 and 6C.</title>
        <authorList>
            <person name="Richter M."/>
            <person name="Richter-Heitmann T."/>
            <person name="Frank C."/>
            <person name="Harder J."/>
            <person name="Glockner F.O."/>
        </authorList>
    </citation>
    <scope>NUCLEOTIDE SEQUENCE</scope>
    <source>
        <strain evidence="3">6C</strain>
    </source>
</reference>
<feature type="coiled-coil region" evidence="1">
    <location>
        <begin position="227"/>
        <end position="287"/>
    </location>
</feature>
<dbReference type="EMBL" id="ANMO01000120">
    <property type="protein sequence ID" value="EMB16490.1"/>
    <property type="molecule type" value="Genomic_DNA"/>
</dbReference>
<comment type="caution">
    <text evidence="3">The sequence shown here is derived from an EMBL/GenBank/DDBJ whole genome shotgun (WGS) entry which is preliminary data.</text>
</comment>
<evidence type="ECO:0000313" key="4">
    <source>
        <dbReference type="Proteomes" id="UP000011529"/>
    </source>
</evidence>
<reference evidence="3" key="2">
    <citation type="journal article" date="2013" name="Mar. Genomics">
        <title>Expression of sulfatases in Rhodopirellula baltica and the diversity of sulfatases in the genus Rhodopirellula.</title>
        <authorList>
            <person name="Wegner C.E."/>
            <person name="Richter-Heitmann T."/>
            <person name="Klindworth A."/>
            <person name="Klockow C."/>
            <person name="Richter M."/>
            <person name="Achstetter T."/>
            <person name="Glockner F.O."/>
            <person name="Harder J."/>
        </authorList>
    </citation>
    <scope>NUCLEOTIDE SEQUENCE [LARGE SCALE GENOMIC DNA]</scope>
    <source>
        <strain evidence="3">6C</strain>
    </source>
</reference>
<keyword evidence="2" id="KW-0472">Membrane</keyword>
<dbReference type="PATRIC" id="fig|1263867.3.peg.3054"/>
<evidence type="ECO:0000313" key="3">
    <source>
        <dbReference type="EMBL" id="EMB16490.1"/>
    </source>
</evidence>
<sequence length="427" mass="47115">MSTDLGSIRDGETAPEFSAEQRAKAAKRAWLWSNMFVLSLFALIFFGGLLLSLYLHQPKPPPKPLPTPPIVLPPIDDELGPVPTAEIQRAVLSLAKVSVSLEAATLETKIPELKASFDALRDLRSSTLKDESGRRIAANEQHLAQFYVLQLLDKGVTPEELQSVLRQAVADNRTESDQMVVNSIIIELANACEQAHHWTVEYVKRRQTLDELIRRSISNAPASITLAEALQSRSQSLVEKKNRQIQEALNAESQRLSEDRTLVEDELKNQDKAVARLRQQIRSLESGGQPTNSPAQSDAPHQASLEEYQRDLPKIRSLLQPFITPGYMQPKSADEFAYAINKTPMSHSALTRSGALAAEPQGLITLFFIGGSKSATQNNDRPLGGFPRMNAITELSNSEDISARVSEAQLLLQIHGQRLVDNGLLAP</sequence>
<keyword evidence="1" id="KW-0175">Coiled coil</keyword>
<proteinExistence type="predicted"/>
<keyword evidence="2" id="KW-0812">Transmembrane</keyword>
<name>M2AHA9_9BACT</name>
<feature type="transmembrane region" description="Helical" evidence="2">
    <location>
        <begin position="31"/>
        <end position="55"/>
    </location>
</feature>
<accession>M2AHA9</accession>
<keyword evidence="4" id="KW-1185">Reference proteome</keyword>